<protein>
    <recommendedName>
        <fullName evidence="10">dITP/XTP pyrophosphatase</fullName>
        <ecNumber evidence="10">3.6.1.66</ecNumber>
    </recommendedName>
    <alternativeName>
        <fullName evidence="10">Non-canonical purine NTP pyrophosphatase</fullName>
    </alternativeName>
    <alternativeName>
        <fullName evidence="10">Non-standard purine NTP pyrophosphatase</fullName>
    </alternativeName>
    <alternativeName>
        <fullName evidence="10">Nucleoside-triphosphate diphosphatase</fullName>
    </alternativeName>
    <alternativeName>
        <fullName evidence="10">Nucleoside-triphosphate pyrophosphatase</fullName>
        <shortName evidence="10">NTPase</shortName>
    </alternativeName>
</protein>
<dbReference type="GO" id="GO:0009117">
    <property type="term" value="P:nucleotide metabolic process"/>
    <property type="evidence" value="ECO:0007669"/>
    <property type="project" value="UniProtKB-KW"/>
</dbReference>
<dbReference type="HOGENOM" id="CLU_082080_0_2_10"/>
<feature type="binding site" evidence="10">
    <location>
        <begin position="208"/>
        <end position="209"/>
    </location>
    <ligand>
        <name>substrate</name>
    </ligand>
</feature>
<evidence type="ECO:0000256" key="4">
    <source>
        <dbReference type="ARBA" id="ARBA00022741"/>
    </source>
</evidence>
<evidence type="ECO:0000256" key="6">
    <source>
        <dbReference type="ARBA" id="ARBA00022842"/>
    </source>
</evidence>
<evidence type="ECO:0000313" key="12">
    <source>
        <dbReference type="EMBL" id="ACT95581.1"/>
    </source>
</evidence>
<keyword evidence="6 10" id="KW-0460">Magnesium</keyword>
<dbReference type="GO" id="GO:0000166">
    <property type="term" value="F:nucleotide binding"/>
    <property type="evidence" value="ECO:0007669"/>
    <property type="project" value="UniProtKB-KW"/>
</dbReference>
<comment type="cofactor">
    <cofactor evidence="10">
        <name>Mg(2+)</name>
        <dbReference type="ChEBI" id="CHEBI:18420"/>
    </cofactor>
    <text evidence="10">Binds 1 Mg(2+) ion per subunit.</text>
</comment>
<dbReference type="InterPro" id="IPR020922">
    <property type="entry name" value="dITP/XTP_pyrophosphatase"/>
</dbReference>
<comment type="caution">
    <text evidence="10">Lacks conserved residue(s) required for the propagation of feature annotation.</text>
</comment>
<dbReference type="Gene3D" id="3.90.950.10">
    <property type="match status" value="1"/>
</dbReference>
<comment type="catalytic activity">
    <reaction evidence="8 10">
        <text>dITP + H2O = dIMP + diphosphate + H(+)</text>
        <dbReference type="Rhea" id="RHEA:28342"/>
        <dbReference type="ChEBI" id="CHEBI:15377"/>
        <dbReference type="ChEBI" id="CHEBI:15378"/>
        <dbReference type="ChEBI" id="CHEBI:33019"/>
        <dbReference type="ChEBI" id="CHEBI:61194"/>
        <dbReference type="ChEBI" id="CHEBI:61382"/>
        <dbReference type="EC" id="3.6.1.66"/>
    </reaction>
</comment>
<keyword evidence="4 10" id="KW-0547">Nucleotide-binding</keyword>
<dbReference type="STRING" id="471854.Dfer_4379"/>
<dbReference type="KEGG" id="dfe:Dfer_4379"/>
<evidence type="ECO:0000256" key="1">
    <source>
        <dbReference type="ARBA" id="ARBA00008023"/>
    </source>
</evidence>
<dbReference type="SUPFAM" id="SSF52972">
    <property type="entry name" value="ITPase-like"/>
    <property type="match status" value="1"/>
</dbReference>
<proteinExistence type="inferred from homology"/>
<dbReference type="AlphaFoldDB" id="C6W206"/>
<dbReference type="PANTHER" id="PTHR11067:SF9">
    <property type="entry name" value="INOSINE TRIPHOSPHATE PYROPHOSPHATASE"/>
    <property type="match status" value="1"/>
</dbReference>
<evidence type="ECO:0000256" key="8">
    <source>
        <dbReference type="ARBA" id="ARBA00051875"/>
    </source>
</evidence>
<dbReference type="FunFam" id="3.90.950.10:FF:000001">
    <property type="entry name" value="dITP/XTP pyrophosphatase"/>
    <property type="match status" value="1"/>
</dbReference>
<name>C6W206_DYAFD</name>
<feature type="active site" description="Proton acceptor" evidence="10">
    <location>
        <position position="100"/>
    </location>
</feature>
<evidence type="ECO:0000256" key="10">
    <source>
        <dbReference type="HAMAP-Rule" id="MF_01405"/>
    </source>
</evidence>
<comment type="subunit">
    <text evidence="2 10">Homodimer.</text>
</comment>
<gene>
    <name evidence="12" type="ordered locus">Dfer_4379</name>
</gene>
<dbReference type="Pfam" id="PF01725">
    <property type="entry name" value="Ham1p_like"/>
    <property type="match status" value="1"/>
</dbReference>
<dbReference type="CDD" id="cd00515">
    <property type="entry name" value="HAM1"/>
    <property type="match status" value="1"/>
</dbReference>
<dbReference type="GO" id="GO:0035870">
    <property type="term" value="F:dITP diphosphatase activity"/>
    <property type="evidence" value="ECO:0007669"/>
    <property type="project" value="UniProtKB-UniRule"/>
</dbReference>
<dbReference type="EMBL" id="CP001619">
    <property type="protein sequence ID" value="ACT95581.1"/>
    <property type="molecule type" value="Genomic_DNA"/>
</dbReference>
<dbReference type="EC" id="3.6.1.66" evidence="10"/>
<reference evidence="12 13" key="1">
    <citation type="journal article" date="2009" name="Stand. Genomic Sci.">
        <title>Complete genome sequence of Dyadobacter fermentans type strain (NS114).</title>
        <authorList>
            <person name="Lang E."/>
            <person name="Lapidus A."/>
            <person name="Chertkov O."/>
            <person name="Brettin T."/>
            <person name="Detter J.C."/>
            <person name="Han C."/>
            <person name="Copeland A."/>
            <person name="Glavina Del Rio T."/>
            <person name="Nolan M."/>
            <person name="Chen F."/>
            <person name="Lucas S."/>
            <person name="Tice H."/>
            <person name="Cheng J.F."/>
            <person name="Land M."/>
            <person name="Hauser L."/>
            <person name="Chang Y.J."/>
            <person name="Jeffries C.D."/>
            <person name="Kopitz M."/>
            <person name="Bruce D."/>
            <person name="Goodwin L."/>
            <person name="Pitluck S."/>
            <person name="Ovchinnikova G."/>
            <person name="Pati A."/>
            <person name="Ivanova N."/>
            <person name="Mavrommatis K."/>
            <person name="Chen A."/>
            <person name="Palaniappan K."/>
            <person name="Chain P."/>
            <person name="Bristow J."/>
            <person name="Eisen J.A."/>
            <person name="Markowitz V."/>
            <person name="Hugenholtz P."/>
            <person name="Goker M."/>
            <person name="Rohde M."/>
            <person name="Kyrpides N.C."/>
            <person name="Klenk H.P."/>
        </authorList>
    </citation>
    <scope>NUCLEOTIDE SEQUENCE [LARGE SCALE GENOMIC DNA]</scope>
    <source>
        <strain evidence="13">ATCC 700827 / DSM 18053 / CIP 107007 / KCTC 52180 / NS114</strain>
    </source>
</reference>
<comment type="function">
    <text evidence="10">Pyrophosphatase that catalyzes the hydrolysis of nucleoside triphosphates to their monophosphate derivatives, with a high preference for the non-canonical purine nucleotides XTP (xanthosine triphosphate), dITP (deoxyinosine triphosphate) and ITP. Seems to function as a house-cleaning enzyme that removes non-canonical purine nucleotides from the nucleotide pool, thus preventing their incorporation into DNA/RNA and avoiding chromosomal lesions.</text>
</comment>
<keyword evidence="7 10" id="KW-0546">Nucleotide metabolism</keyword>
<dbReference type="GO" id="GO:0036220">
    <property type="term" value="F:ITP diphosphatase activity"/>
    <property type="evidence" value="ECO:0007669"/>
    <property type="project" value="UniProtKB-UniRule"/>
</dbReference>
<dbReference type="GO" id="GO:0005829">
    <property type="term" value="C:cytosol"/>
    <property type="evidence" value="ECO:0007669"/>
    <property type="project" value="TreeGrafter"/>
</dbReference>
<evidence type="ECO:0000313" key="13">
    <source>
        <dbReference type="Proteomes" id="UP000002011"/>
    </source>
</evidence>
<evidence type="ECO:0000256" key="2">
    <source>
        <dbReference type="ARBA" id="ARBA00011738"/>
    </source>
</evidence>
<feature type="binding site" evidence="10">
    <location>
        <position position="101"/>
    </location>
    <ligand>
        <name>substrate</name>
    </ligand>
</feature>
<dbReference type="HAMAP" id="MF_01405">
    <property type="entry name" value="Non_canon_purine_NTPase"/>
    <property type="match status" value="1"/>
</dbReference>
<dbReference type="GO" id="GO:0046872">
    <property type="term" value="F:metal ion binding"/>
    <property type="evidence" value="ECO:0007669"/>
    <property type="project" value="UniProtKB-KW"/>
</dbReference>
<organism evidence="12 13">
    <name type="scientific">Dyadobacter fermentans (strain ATCC 700827 / DSM 18053 / CIP 107007 / KCTC 52180 / NS114)</name>
    <dbReference type="NCBI Taxonomy" id="471854"/>
    <lineage>
        <taxon>Bacteria</taxon>
        <taxon>Pseudomonadati</taxon>
        <taxon>Bacteroidota</taxon>
        <taxon>Cytophagia</taxon>
        <taxon>Cytophagales</taxon>
        <taxon>Spirosomataceae</taxon>
        <taxon>Dyadobacter</taxon>
    </lineage>
</organism>
<accession>C6W206</accession>
<dbReference type="GO" id="GO:0009146">
    <property type="term" value="P:purine nucleoside triphosphate catabolic process"/>
    <property type="evidence" value="ECO:0007669"/>
    <property type="project" value="UniProtKB-UniRule"/>
</dbReference>
<dbReference type="InterPro" id="IPR029001">
    <property type="entry name" value="ITPase-like_fam"/>
</dbReference>
<feature type="binding site" evidence="10">
    <location>
        <begin position="180"/>
        <end position="183"/>
    </location>
    <ligand>
        <name>substrate</name>
    </ligand>
</feature>
<keyword evidence="3 10" id="KW-0479">Metal-binding</keyword>
<evidence type="ECO:0000256" key="9">
    <source>
        <dbReference type="ARBA" id="ARBA00052017"/>
    </source>
</evidence>
<dbReference type="PANTHER" id="PTHR11067">
    <property type="entry name" value="INOSINE TRIPHOSPHATE PYROPHOSPHATASE/HAM1 PROTEIN"/>
    <property type="match status" value="1"/>
</dbReference>
<keyword evidence="13" id="KW-1185">Reference proteome</keyword>
<sequence>MITIRFVNIRAFVAFNPPVFCVKCTPITTISHMKLCFATNNRHKLEEIQALLGDQFELVTLSDIGCDTDIPEPFDTIAENSRGKAHYVHEHFGIDCFADDTGLVVGALNGEPGVKSARYAGEQRDSNDNIDLLVKSLADKPDRSAHFLTVITLSLDGEYYQFEGTVEGTIINEKRGSNGFGYDPVFVPKGHSRTFAEMTMQEKSDLSHRGRAFAKLVAFLRAH</sequence>
<dbReference type="NCBIfam" id="TIGR00042">
    <property type="entry name" value="RdgB/HAM1 family non-canonical purine NTP pyrophosphatase"/>
    <property type="match status" value="1"/>
</dbReference>
<feature type="binding site" evidence="10">
    <location>
        <begin position="39"/>
        <end position="44"/>
    </location>
    <ligand>
        <name>substrate</name>
    </ligand>
</feature>
<evidence type="ECO:0000256" key="11">
    <source>
        <dbReference type="RuleBase" id="RU003781"/>
    </source>
</evidence>
<comment type="catalytic activity">
    <reaction evidence="9 10">
        <text>XTP + H2O = XMP + diphosphate + H(+)</text>
        <dbReference type="Rhea" id="RHEA:28610"/>
        <dbReference type="ChEBI" id="CHEBI:15377"/>
        <dbReference type="ChEBI" id="CHEBI:15378"/>
        <dbReference type="ChEBI" id="CHEBI:33019"/>
        <dbReference type="ChEBI" id="CHEBI:57464"/>
        <dbReference type="ChEBI" id="CHEBI:61314"/>
        <dbReference type="EC" id="3.6.1.66"/>
    </reaction>
</comment>
<comment type="catalytic activity">
    <reaction evidence="10">
        <text>ITP + H2O = IMP + diphosphate + H(+)</text>
        <dbReference type="Rhea" id="RHEA:29399"/>
        <dbReference type="ChEBI" id="CHEBI:15377"/>
        <dbReference type="ChEBI" id="CHEBI:15378"/>
        <dbReference type="ChEBI" id="CHEBI:33019"/>
        <dbReference type="ChEBI" id="CHEBI:58053"/>
        <dbReference type="ChEBI" id="CHEBI:61402"/>
        <dbReference type="EC" id="3.6.1.66"/>
    </reaction>
</comment>
<dbReference type="InterPro" id="IPR002637">
    <property type="entry name" value="RdgB/HAM1"/>
</dbReference>
<dbReference type="eggNOG" id="COG0127">
    <property type="taxonomic scope" value="Bacteria"/>
</dbReference>
<feature type="binding site" evidence="10">
    <location>
        <position position="100"/>
    </location>
    <ligand>
        <name>Mg(2+)</name>
        <dbReference type="ChEBI" id="CHEBI:18420"/>
    </ligand>
</feature>
<evidence type="ECO:0000256" key="7">
    <source>
        <dbReference type="ARBA" id="ARBA00023080"/>
    </source>
</evidence>
<keyword evidence="5 10" id="KW-0378">Hydrolase</keyword>
<evidence type="ECO:0000256" key="3">
    <source>
        <dbReference type="ARBA" id="ARBA00022723"/>
    </source>
</evidence>
<evidence type="ECO:0000256" key="5">
    <source>
        <dbReference type="ARBA" id="ARBA00022801"/>
    </source>
</evidence>
<dbReference type="GO" id="GO:0036222">
    <property type="term" value="F:XTP diphosphatase activity"/>
    <property type="evidence" value="ECO:0007669"/>
    <property type="project" value="UniProtKB-UniRule"/>
</dbReference>
<comment type="similarity">
    <text evidence="1 10 11">Belongs to the HAM1 NTPase family.</text>
</comment>
<dbReference type="GO" id="GO:0017111">
    <property type="term" value="F:ribonucleoside triphosphate phosphatase activity"/>
    <property type="evidence" value="ECO:0007669"/>
    <property type="project" value="InterPro"/>
</dbReference>
<feature type="binding site" evidence="10">
    <location>
        <position position="203"/>
    </location>
    <ligand>
        <name>substrate</name>
    </ligand>
</feature>
<dbReference type="Proteomes" id="UP000002011">
    <property type="component" value="Chromosome"/>
</dbReference>